<keyword evidence="1" id="KW-0808">Transferase</keyword>
<keyword evidence="3" id="KW-0460">Magnesium</keyword>
<gene>
    <name evidence="5" type="ORF">DERYTH_LOCUS12833</name>
</gene>
<dbReference type="PANTHER" id="PTHR12271:SF113">
    <property type="entry name" value="POLY(A) RNA POLYMERASE CID11"/>
    <property type="match status" value="1"/>
</dbReference>
<keyword evidence="2" id="KW-0479">Metal-binding</keyword>
<dbReference type="GO" id="GO:0016779">
    <property type="term" value="F:nucleotidyltransferase activity"/>
    <property type="evidence" value="ECO:0007669"/>
    <property type="project" value="TreeGrafter"/>
</dbReference>
<dbReference type="AlphaFoldDB" id="A0A9N9N3B0"/>
<dbReference type="EMBL" id="CAJVPY010008624">
    <property type="protein sequence ID" value="CAG8698521.1"/>
    <property type="molecule type" value="Genomic_DNA"/>
</dbReference>
<evidence type="ECO:0000259" key="4">
    <source>
        <dbReference type="Pfam" id="PF03828"/>
    </source>
</evidence>
<reference evidence="5" key="1">
    <citation type="submission" date="2021-06" db="EMBL/GenBank/DDBJ databases">
        <authorList>
            <person name="Kallberg Y."/>
            <person name="Tangrot J."/>
            <person name="Rosling A."/>
        </authorList>
    </citation>
    <scope>NUCLEOTIDE SEQUENCE</scope>
    <source>
        <strain evidence="5">MA453B</strain>
    </source>
</reference>
<evidence type="ECO:0000256" key="2">
    <source>
        <dbReference type="ARBA" id="ARBA00022723"/>
    </source>
</evidence>
<keyword evidence="6" id="KW-1185">Reference proteome</keyword>
<name>A0A9N9N3B0_9GLOM</name>
<dbReference type="Gene3D" id="1.10.1410.10">
    <property type="match status" value="1"/>
</dbReference>
<dbReference type="InterPro" id="IPR002058">
    <property type="entry name" value="PAP_assoc"/>
</dbReference>
<dbReference type="Proteomes" id="UP000789405">
    <property type="component" value="Unassembled WGS sequence"/>
</dbReference>
<sequence>MRSSVNFLGTSTSDVDICVTTPSKELENILTLSEKLQKHSRVHPLLMIIKHWAQRRDLNDAASGTLSSYTWTCMTLNFLQMRYPPILPVLKINEKENENELLEVEYKNNESIGGLLFAFFKWFTYDFDYENYVISLRPGKCLNKWEKNWMHWKLCIEEPFNPERNLGNGVNNDGFNKIIQEFRRAVEYLYNANLELCCEIYDEYEYDEFEYVDGIPFITLKALRKANLDSKKNEIE</sequence>
<dbReference type="GO" id="GO:0031123">
    <property type="term" value="P:RNA 3'-end processing"/>
    <property type="evidence" value="ECO:0007669"/>
    <property type="project" value="TreeGrafter"/>
</dbReference>
<dbReference type="PANTHER" id="PTHR12271">
    <property type="entry name" value="POLY A POLYMERASE CID PAP -RELATED"/>
    <property type="match status" value="1"/>
</dbReference>
<dbReference type="SUPFAM" id="SSF81631">
    <property type="entry name" value="PAP/OAS1 substrate-binding domain"/>
    <property type="match status" value="1"/>
</dbReference>
<feature type="domain" description="PAP-associated" evidence="4">
    <location>
        <begin position="111"/>
        <end position="163"/>
    </location>
</feature>
<evidence type="ECO:0000313" key="5">
    <source>
        <dbReference type="EMBL" id="CAG8698521.1"/>
    </source>
</evidence>
<dbReference type="OrthoDB" id="2274644at2759"/>
<evidence type="ECO:0000256" key="3">
    <source>
        <dbReference type="ARBA" id="ARBA00022842"/>
    </source>
</evidence>
<dbReference type="GO" id="GO:0046872">
    <property type="term" value="F:metal ion binding"/>
    <property type="evidence" value="ECO:0007669"/>
    <property type="project" value="UniProtKB-KW"/>
</dbReference>
<protein>
    <submittedName>
        <fullName evidence="5">28148_t:CDS:1</fullName>
    </submittedName>
</protein>
<dbReference type="Pfam" id="PF03828">
    <property type="entry name" value="PAP_assoc"/>
    <property type="match status" value="1"/>
</dbReference>
<organism evidence="5 6">
    <name type="scientific">Dentiscutata erythropus</name>
    <dbReference type="NCBI Taxonomy" id="1348616"/>
    <lineage>
        <taxon>Eukaryota</taxon>
        <taxon>Fungi</taxon>
        <taxon>Fungi incertae sedis</taxon>
        <taxon>Mucoromycota</taxon>
        <taxon>Glomeromycotina</taxon>
        <taxon>Glomeromycetes</taxon>
        <taxon>Diversisporales</taxon>
        <taxon>Gigasporaceae</taxon>
        <taxon>Dentiscutata</taxon>
    </lineage>
</organism>
<accession>A0A9N9N3B0</accession>
<evidence type="ECO:0000313" key="6">
    <source>
        <dbReference type="Proteomes" id="UP000789405"/>
    </source>
</evidence>
<evidence type="ECO:0000256" key="1">
    <source>
        <dbReference type="ARBA" id="ARBA00022679"/>
    </source>
</evidence>
<comment type="caution">
    <text evidence="5">The sequence shown here is derived from an EMBL/GenBank/DDBJ whole genome shotgun (WGS) entry which is preliminary data.</text>
</comment>
<proteinExistence type="predicted"/>